<name>A0A4R5YGG5_9MICO</name>
<evidence type="ECO:0000313" key="2">
    <source>
        <dbReference type="Proteomes" id="UP000295633"/>
    </source>
</evidence>
<protein>
    <submittedName>
        <fullName evidence="1">DUF4287 domain-containing protein</fullName>
    </submittedName>
</protein>
<accession>A0A4R5YGG5</accession>
<dbReference type="AlphaFoldDB" id="A0A4R5YGG5"/>
<comment type="caution">
    <text evidence="1">The sequence shown here is derived from an EMBL/GenBank/DDBJ whole genome shotgun (WGS) entry which is preliminary data.</text>
</comment>
<reference evidence="1 2" key="1">
    <citation type="submission" date="2019-03" db="EMBL/GenBank/DDBJ databases">
        <title>Genome Sequencing and Assembly of Various Microbes Isolated from Partially Reclaimed Soil and Acid Mine Drainage (AMD) Site.</title>
        <authorList>
            <person name="Steinbock B."/>
            <person name="Bechtold R."/>
            <person name="Sevigny J.L."/>
            <person name="Thomas D."/>
            <person name="Cuthill L.R."/>
            <person name="Aveiro Johannsen E.J."/>
            <person name="Thomas K."/>
            <person name="Ghosh A."/>
        </authorList>
    </citation>
    <scope>NUCLEOTIDE SEQUENCE [LARGE SCALE GENOMIC DNA]</scope>
    <source>
        <strain evidence="1 2">F-B2</strain>
    </source>
</reference>
<organism evidence="1 2">
    <name type="scientific">Microbacterium oleivorans</name>
    <dbReference type="NCBI Taxonomy" id="273677"/>
    <lineage>
        <taxon>Bacteria</taxon>
        <taxon>Bacillati</taxon>
        <taxon>Actinomycetota</taxon>
        <taxon>Actinomycetes</taxon>
        <taxon>Micrococcales</taxon>
        <taxon>Microbacteriaceae</taxon>
        <taxon>Microbacterium</taxon>
    </lineage>
</organism>
<dbReference type="InterPro" id="IPR025629">
    <property type="entry name" value="DUF4287"/>
</dbReference>
<dbReference type="RefSeq" id="WP_133399555.1">
    <property type="nucleotide sequence ID" value="NZ_SMZX01000002.1"/>
</dbReference>
<evidence type="ECO:0000313" key="1">
    <source>
        <dbReference type="EMBL" id="TDL43418.1"/>
    </source>
</evidence>
<proteinExistence type="predicted"/>
<dbReference type="Pfam" id="PF14117">
    <property type="entry name" value="DUF4287"/>
    <property type="match status" value="1"/>
</dbReference>
<gene>
    <name evidence="1" type="ORF">E2R54_09315</name>
</gene>
<sequence>MEAHRVVAPVIAPGEKPKGPASYFPSIEKTYGQPVQRWLDIAADSLDTRTHMETVAVLKNDHGLGHGHANAIVAYVKAKLAG</sequence>
<dbReference type="Proteomes" id="UP000295633">
    <property type="component" value="Unassembled WGS sequence"/>
</dbReference>
<dbReference type="EMBL" id="SMZX01000002">
    <property type="protein sequence ID" value="TDL43418.1"/>
    <property type="molecule type" value="Genomic_DNA"/>
</dbReference>